<dbReference type="PROSITE" id="PS00409">
    <property type="entry name" value="PROKAR_NTER_METHYL"/>
    <property type="match status" value="1"/>
</dbReference>
<dbReference type="NCBIfam" id="TIGR02532">
    <property type="entry name" value="IV_pilin_GFxxxE"/>
    <property type="match status" value="1"/>
</dbReference>
<dbReference type="EMBL" id="JBHMEP010000009">
    <property type="protein sequence ID" value="MFB9137161.1"/>
    <property type="molecule type" value="Genomic_DNA"/>
</dbReference>
<sequence length="178" mass="19400">MKCPKARGFTLVESVVAMVIMGIAMVTIASFLLPQVLRSADPYYQIRALDLGQSVMSKMLARGFADNSDFNGGNWRCGDDNTLCSTPLGPDGESAPQQFNDVDDYIGCWVPTGSAQCGDLNILADDTSGETYRNFRLDIAVSNDNSDGFAPQTMKKIELSITIPNQSPVELQAWRGNY</sequence>
<evidence type="ECO:0000313" key="3">
    <source>
        <dbReference type="Proteomes" id="UP001589645"/>
    </source>
</evidence>
<comment type="caution">
    <text evidence="2">The sequence shown here is derived from an EMBL/GenBank/DDBJ whole genome shotgun (WGS) entry which is preliminary data.</text>
</comment>
<keyword evidence="3" id="KW-1185">Reference proteome</keyword>
<dbReference type="InterPro" id="IPR012902">
    <property type="entry name" value="N_methyl_site"/>
</dbReference>
<feature type="transmembrane region" description="Helical" evidence="1">
    <location>
        <begin position="12"/>
        <end position="33"/>
    </location>
</feature>
<dbReference type="Proteomes" id="UP001589645">
    <property type="component" value="Unassembled WGS sequence"/>
</dbReference>
<evidence type="ECO:0000256" key="1">
    <source>
        <dbReference type="SAM" id="Phobius"/>
    </source>
</evidence>
<accession>A0ABV5HSB7</accession>
<evidence type="ECO:0000313" key="2">
    <source>
        <dbReference type="EMBL" id="MFB9137161.1"/>
    </source>
</evidence>
<dbReference type="Pfam" id="PF07963">
    <property type="entry name" value="N_methyl"/>
    <property type="match status" value="1"/>
</dbReference>
<keyword evidence="1" id="KW-0812">Transmembrane</keyword>
<dbReference type="InterPro" id="IPR045584">
    <property type="entry name" value="Pilin-like"/>
</dbReference>
<reference evidence="2 3" key="1">
    <citation type="submission" date="2024-09" db="EMBL/GenBank/DDBJ databases">
        <authorList>
            <person name="Sun Q."/>
            <person name="Mori K."/>
        </authorList>
    </citation>
    <scope>NUCLEOTIDE SEQUENCE [LARGE SCALE GENOMIC DNA]</scope>
    <source>
        <strain evidence="2 3">CECT 8064</strain>
    </source>
</reference>
<proteinExistence type="predicted"/>
<protein>
    <submittedName>
        <fullName evidence="2">Prepilin-type N-terminal cleavage/methylation domain-containing protein</fullName>
    </submittedName>
</protein>
<keyword evidence="1" id="KW-1133">Transmembrane helix</keyword>
<dbReference type="RefSeq" id="WP_390196244.1">
    <property type="nucleotide sequence ID" value="NZ_JBHMEP010000009.1"/>
</dbReference>
<dbReference type="SUPFAM" id="SSF54523">
    <property type="entry name" value="Pili subunits"/>
    <property type="match status" value="1"/>
</dbReference>
<keyword evidence="1" id="KW-0472">Membrane</keyword>
<name>A0ABV5HSB7_9VIBR</name>
<gene>
    <name evidence="2" type="ORF">ACFFUV_19530</name>
</gene>
<organism evidence="2 3">
    <name type="scientific">Vibrio olivae</name>
    <dbReference type="NCBI Taxonomy" id="1243002"/>
    <lineage>
        <taxon>Bacteria</taxon>
        <taxon>Pseudomonadati</taxon>
        <taxon>Pseudomonadota</taxon>
        <taxon>Gammaproteobacteria</taxon>
        <taxon>Vibrionales</taxon>
        <taxon>Vibrionaceae</taxon>
        <taxon>Vibrio</taxon>
    </lineage>
</organism>